<evidence type="ECO:0000313" key="1">
    <source>
        <dbReference type="EMBL" id="KIM54120.1"/>
    </source>
</evidence>
<dbReference type="OrthoDB" id="2804090at2759"/>
<reference evidence="2" key="2">
    <citation type="submission" date="2015-01" db="EMBL/GenBank/DDBJ databases">
        <title>Evolutionary Origins and Diversification of the Mycorrhizal Mutualists.</title>
        <authorList>
            <consortium name="DOE Joint Genome Institute"/>
            <consortium name="Mycorrhizal Genomics Consortium"/>
            <person name="Kohler A."/>
            <person name="Kuo A."/>
            <person name="Nagy L.G."/>
            <person name="Floudas D."/>
            <person name="Copeland A."/>
            <person name="Barry K.W."/>
            <person name="Cichocki N."/>
            <person name="Veneault-Fourrey C."/>
            <person name="LaButti K."/>
            <person name="Lindquist E.A."/>
            <person name="Lipzen A."/>
            <person name="Lundell T."/>
            <person name="Morin E."/>
            <person name="Murat C."/>
            <person name="Riley R."/>
            <person name="Ohm R."/>
            <person name="Sun H."/>
            <person name="Tunlid A."/>
            <person name="Henrissat B."/>
            <person name="Grigoriev I.V."/>
            <person name="Hibbett D.S."/>
            <person name="Martin F."/>
        </authorList>
    </citation>
    <scope>NUCLEOTIDE SEQUENCE [LARGE SCALE GENOMIC DNA]</scope>
    <source>
        <strain evidence="2">Foug A</strain>
    </source>
</reference>
<dbReference type="HOGENOM" id="CLU_125776_0_0_1"/>
<dbReference type="EMBL" id="KN822162">
    <property type="protein sequence ID" value="KIM54120.1"/>
    <property type="molecule type" value="Genomic_DNA"/>
</dbReference>
<organism evidence="1 2">
    <name type="scientific">Scleroderma citrinum Foug A</name>
    <dbReference type="NCBI Taxonomy" id="1036808"/>
    <lineage>
        <taxon>Eukaryota</taxon>
        <taxon>Fungi</taxon>
        <taxon>Dikarya</taxon>
        <taxon>Basidiomycota</taxon>
        <taxon>Agaricomycotina</taxon>
        <taxon>Agaricomycetes</taxon>
        <taxon>Agaricomycetidae</taxon>
        <taxon>Boletales</taxon>
        <taxon>Sclerodermatineae</taxon>
        <taxon>Sclerodermataceae</taxon>
        <taxon>Scleroderma</taxon>
    </lineage>
</organism>
<protein>
    <submittedName>
        <fullName evidence="1">Uncharacterized protein</fullName>
    </submittedName>
</protein>
<feature type="non-terminal residue" evidence="1">
    <location>
        <position position="1"/>
    </location>
</feature>
<dbReference type="AlphaFoldDB" id="A0A0C3D008"/>
<gene>
    <name evidence="1" type="ORF">SCLCIDRAFT_137446</name>
</gene>
<proteinExistence type="predicted"/>
<evidence type="ECO:0000313" key="2">
    <source>
        <dbReference type="Proteomes" id="UP000053989"/>
    </source>
</evidence>
<accession>A0A0C3D008</accession>
<name>A0A0C3D008_9AGAM</name>
<dbReference type="InParanoid" id="A0A0C3D008"/>
<sequence>VIKSPNVDFVLEPHTFEEEELCPHADGRFGLIDCFQWPQIYEREYDHSVCIPRKDSLPSLAIVWYDPTHDDFIIPTGSKFTVGTLRDTRVKEFEQLYQFLCSHHHPLRN</sequence>
<reference evidence="1 2" key="1">
    <citation type="submission" date="2014-04" db="EMBL/GenBank/DDBJ databases">
        <authorList>
            <consortium name="DOE Joint Genome Institute"/>
            <person name="Kuo A."/>
            <person name="Kohler A."/>
            <person name="Nagy L.G."/>
            <person name="Floudas D."/>
            <person name="Copeland A."/>
            <person name="Barry K.W."/>
            <person name="Cichocki N."/>
            <person name="Veneault-Fourrey C."/>
            <person name="LaButti K."/>
            <person name="Lindquist E.A."/>
            <person name="Lipzen A."/>
            <person name="Lundell T."/>
            <person name="Morin E."/>
            <person name="Murat C."/>
            <person name="Sun H."/>
            <person name="Tunlid A."/>
            <person name="Henrissat B."/>
            <person name="Grigoriev I.V."/>
            <person name="Hibbett D.S."/>
            <person name="Martin F."/>
            <person name="Nordberg H.P."/>
            <person name="Cantor M.N."/>
            <person name="Hua S.X."/>
        </authorList>
    </citation>
    <scope>NUCLEOTIDE SEQUENCE [LARGE SCALE GENOMIC DNA]</scope>
    <source>
        <strain evidence="1 2">Foug A</strain>
    </source>
</reference>
<dbReference type="Proteomes" id="UP000053989">
    <property type="component" value="Unassembled WGS sequence"/>
</dbReference>
<keyword evidence="2" id="KW-1185">Reference proteome</keyword>